<dbReference type="EMBL" id="JH413847">
    <property type="protein sequence ID" value="EHL29547.1"/>
    <property type="molecule type" value="Genomic_DNA"/>
</dbReference>
<evidence type="ECO:0000313" key="2">
    <source>
        <dbReference type="EMBL" id="EHL29547.1"/>
    </source>
</evidence>
<dbReference type="Gene3D" id="3.40.800.20">
    <property type="entry name" value="Histone deacetylase domain"/>
    <property type="match status" value="1"/>
</dbReference>
<keyword evidence="2" id="KW-0378">Hydrolase</keyword>
<proteinExistence type="predicted"/>
<keyword evidence="3" id="KW-1185">Reference proteome</keyword>
<accession>G9ET80</accession>
<dbReference type="HOGENOM" id="CLU_646889_0_0_6"/>
<name>G9ET80_9GAMM</name>
<dbReference type="Proteomes" id="UP000002770">
    <property type="component" value="Unassembled WGS sequence"/>
</dbReference>
<dbReference type="eggNOG" id="COG0123">
    <property type="taxonomic scope" value="Bacteria"/>
</dbReference>
<protein>
    <submittedName>
        <fullName evidence="2">Acetylpolyamine aminohydrolase</fullName>
    </submittedName>
</protein>
<dbReference type="InterPro" id="IPR037138">
    <property type="entry name" value="His_deacetylse_dom_sf"/>
</dbReference>
<dbReference type="STRING" id="658187.LDG_8510"/>
<sequence>MHGMPAGLSERQDQRLTNMVHAIEQIKAEHASLPVMTTDQVSLPAAWEQLFATIMQGDKTAALALFNNIPQSDAILQALLLAHPLEYLQELITYCIAAKSAGTLALESEITITPGAFAVLVKDIATTLFHAAKVHFSFGLPTHHAFSRGGSGFCIVDKTAMLIKYRAQTYGSPLKFIIVGTDVNRDNGLSHDLMESASELDICHVDVFDSQVYPYQDHRFIRREFNSLGTDAGQKIKCWSRGQMNYFAVDLSLTPRGPGAAHAALLFALQKIEEQIVSAEKSEQKVMLILPTGWDSHQDETAPCGKSIHGRTMSVAEAQKTRFSDQDLTYFYECIFALYHEHKKSIASIYWGLEGGYNRPMYERQIQLLMSMVLAQLLPQNLNQNEPGALS</sequence>
<dbReference type="InterPro" id="IPR023696">
    <property type="entry name" value="Ureohydrolase_dom_sf"/>
</dbReference>
<organism evidence="2 3">
    <name type="scientific">Legionella drancourtii LLAP12</name>
    <dbReference type="NCBI Taxonomy" id="658187"/>
    <lineage>
        <taxon>Bacteria</taxon>
        <taxon>Pseudomonadati</taxon>
        <taxon>Pseudomonadota</taxon>
        <taxon>Gammaproteobacteria</taxon>
        <taxon>Legionellales</taxon>
        <taxon>Legionellaceae</taxon>
        <taxon>Legionella</taxon>
    </lineage>
</organism>
<dbReference type="InParanoid" id="G9ET80"/>
<dbReference type="Pfam" id="PF00850">
    <property type="entry name" value="Hist_deacetyl"/>
    <property type="match status" value="1"/>
</dbReference>
<dbReference type="InterPro" id="IPR023801">
    <property type="entry name" value="His_deacetylse_dom"/>
</dbReference>
<reference evidence="2 3" key="1">
    <citation type="journal article" date="2011" name="BMC Genomics">
        <title>Insight into cross-talk between intra-amoebal pathogens.</title>
        <authorList>
            <person name="Gimenez G."/>
            <person name="Bertelli C."/>
            <person name="Moliner C."/>
            <person name="Robert C."/>
            <person name="Raoult D."/>
            <person name="Fournier P.E."/>
            <person name="Greub G."/>
        </authorList>
    </citation>
    <scope>NUCLEOTIDE SEQUENCE [LARGE SCALE GENOMIC DNA]</scope>
    <source>
        <strain evidence="2 3">LLAP12</strain>
    </source>
</reference>
<gene>
    <name evidence="2" type="ORF">LDG_8510</name>
</gene>
<dbReference type="AlphaFoldDB" id="G9ET80"/>
<dbReference type="GO" id="GO:0016787">
    <property type="term" value="F:hydrolase activity"/>
    <property type="evidence" value="ECO:0007669"/>
    <property type="project" value="UniProtKB-KW"/>
</dbReference>
<feature type="domain" description="Histone deacetylase" evidence="1">
    <location>
        <begin position="69"/>
        <end position="369"/>
    </location>
</feature>
<evidence type="ECO:0000313" key="3">
    <source>
        <dbReference type="Proteomes" id="UP000002770"/>
    </source>
</evidence>
<evidence type="ECO:0000259" key="1">
    <source>
        <dbReference type="Pfam" id="PF00850"/>
    </source>
</evidence>
<dbReference type="SUPFAM" id="SSF52768">
    <property type="entry name" value="Arginase/deacetylase"/>
    <property type="match status" value="1"/>
</dbReference>